<evidence type="ECO:0000313" key="3">
    <source>
        <dbReference type="Proteomes" id="UP000680656"/>
    </source>
</evidence>
<dbReference type="Pfam" id="PF10040">
    <property type="entry name" value="CRISPR_Cas6"/>
    <property type="match status" value="1"/>
</dbReference>
<organism evidence="2 3">
    <name type="scientific">Methanospirillum purgamenti</name>
    <dbReference type="NCBI Taxonomy" id="2834276"/>
    <lineage>
        <taxon>Archaea</taxon>
        <taxon>Methanobacteriati</taxon>
        <taxon>Methanobacteriota</taxon>
        <taxon>Stenosarchaea group</taxon>
        <taxon>Methanomicrobia</taxon>
        <taxon>Methanomicrobiales</taxon>
        <taxon>Methanospirillaceae</taxon>
        <taxon>Methanospirillum</taxon>
    </lineage>
</organism>
<evidence type="ECO:0000313" key="2">
    <source>
        <dbReference type="EMBL" id="QVV89856.1"/>
    </source>
</evidence>
<reference evidence="2 3" key="1">
    <citation type="submission" date="2021-05" db="EMBL/GenBank/DDBJ databases">
        <title>A novel Methanospirillum isolate from a pyrite-forming mixed culture.</title>
        <authorList>
            <person name="Bunk B."/>
            <person name="Sproer C."/>
            <person name="Spring S."/>
            <person name="Pester M."/>
        </authorList>
    </citation>
    <scope>NUCLEOTIDE SEQUENCE [LARGE SCALE GENOMIC DNA]</scope>
    <source>
        <strain evidence="2 3">J.3.6.1-F.2.7.3</strain>
    </source>
</reference>
<dbReference type="GeneID" id="65096515"/>
<dbReference type="AlphaFoldDB" id="A0A8E7B3S8"/>
<name>A0A8E7B3S8_9EURY</name>
<accession>A0A8E7B3S8</accession>
<dbReference type="EMBL" id="CP075546">
    <property type="protein sequence ID" value="QVV89856.1"/>
    <property type="molecule type" value="Genomic_DNA"/>
</dbReference>
<keyword evidence="3" id="KW-1185">Reference proteome</keyword>
<proteinExistence type="predicted"/>
<dbReference type="RefSeq" id="WP_214420638.1">
    <property type="nucleotide sequence ID" value="NZ_CP075546.1"/>
</dbReference>
<dbReference type="KEGG" id="mrtj:KHC33_04985"/>
<dbReference type="Gene3D" id="3.30.70.1900">
    <property type="match status" value="1"/>
</dbReference>
<feature type="domain" description="CRISPR-associated protein Cas6 C-terminal" evidence="1">
    <location>
        <begin position="136"/>
        <end position="255"/>
    </location>
</feature>
<evidence type="ECO:0000259" key="1">
    <source>
        <dbReference type="Pfam" id="PF10040"/>
    </source>
</evidence>
<dbReference type="Proteomes" id="UP000680656">
    <property type="component" value="Chromosome"/>
</dbReference>
<protein>
    <submittedName>
        <fullName evidence="2">CRISPR system precrRNA processing endoribonuclease RAMP protein Cas6</fullName>
    </submittedName>
</protein>
<dbReference type="InterPro" id="IPR019267">
    <property type="entry name" value="CRISPR-assoc_Cas6_C"/>
</dbReference>
<sequence>MNSTIISVDIRSYPGIKEDFTGTIFRGWLGASLHCREHGSCIKKCPNQVSCPYNMVFKEKIDVKPFSLLSFKAGSLIRGFIKVHGDKQDFVPEIVSRIHDHSNAVHFNGQHYSVEELTVRKVETPDFKWGERIRIHSISPLYLEKDKRMEILPEFGSILSASIRAYNRVCKYYARDLYPYRTEIDLKNLYAPILDYDIKTVQVNHKSMDGRKIALKGISGTILYDTSDVSPEAADILHLGSYMQIGKHSTYGFGGFMVKCEV</sequence>
<gene>
    <name evidence="2" type="primary">cas6</name>
    <name evidence="2" type="ORF">KHC33_04985</name>
</gene>